<keyword evidence="4 10" id="KW-0067">ATP-binding</keyword>
<evidence type="ECO:0000259" key="9">
    <source>
        <dbReference type="PROSITE" id="PS50929"/>
    </source>
</evidence>
<evidence type="ECO:0000256" key="3">
    <source>
        <dbReference type="ARBA" id="ARBA00022741"/>
    </source>
</evidence>
<feature type="transmembrane region" description="Helical" evidence="7">
    <location>
        <begin position="140"/>
        <end position="162"/>
    </location>
</feature>
<gene>
    <name evidence="10" type="ORF">F4148_14175</name>
</gene>
<evidence type="ECO:0000313" key="10">
    <source>
        <dbReference type="EMBL" id="MYH62841.1"/>
    </source>
</evidence>
<proteinExistence type="predicted"/>
<evidence type="ECO:0000256" key="1">
    <source>
        <dbReference type="ARBA" id="ARBA00004651"/>
    </source>
</evidence>
<dbReference type="InterPro" id="IPR036640">
    <property type="entry name" value="ABC1_TM_sf"/>
</dbReference>
<dbReference type="Pfam" id="PF00664">
    <property type="entry name" value="ABC_membrane"/>
    <property type="match status" value="1"/>
</dbReference>
<dbReference type="InterPro" id="IPR011527">
    <property type="entry name" value="ABC1_TM_dom"/>
</dbReference>
<organism evidence="10">
    <name type="scientific">Caldilineaceae bacterium SB0675_bin_29</name>
    <dbReference type="NCBI Taxonomy" id="2605266"/>
    <lineage>
        <taxon>Bacteria</taxon>
        <taxon>Bacillati</taxon>
        <taxon>Chloroflexota</taxon>
        <taxon>Caldilineae</taxon>
        <taxon>Caldilineales</taxon>
        <taxon>Caldilineaceae</taxon>
    </lineage>
</organism>
<name>A0A6B1G435_9CHLR</name>
<dbReference type="GO" id="GO:0016887">
    <property type="term" value="F:ATP hydrolysis activity"/>
    <property type="evidence" value="ECO:0007669"/>
    <property type="project" value="InterPro"/>
</dbReference>
<dbReference type="PROSITE" id="PS50893">
    <property type="entry name" value="ABC_TRANSPORTER_2"/>
    <property type="match status" value="1"/>
</dbReference>
<keyword evidence="2 7" id="KW-0812">Transmembrane</keyword>
<evidence type="ECO:0000256" key="6">
    <source>
        <dbReference type="ARBA" id="ARBA00023136"/>
    </source>
</evidence>
<feature type="transmembrane region" description="Helical" evidence="7">
    <location>
        <begin position="168"/>
        <end position="186"/>
    </location>
</feature>
<dbReference type="PROSITE" id="PS50929">
    <property type="entry name" value="ABC_TM1F"/>
    <property type="match status" value="1"/>
</dbReference>
<dbReference type="CDD" id="cd07346">
    <property type="entry name" value="ABC_6TM_exporters"/>
    <property type="match status" value="1"/>
</dbReference>
<dbReference type="SUPFAM" id="SSF52540">
    <property type="entry name" value="P-loop containing nucleoside triphosphate hydrolases"/>
    <property type="match status" value="1"/>
</dbReference>
<dbReference type="InterPro" id="IPR003439">
    <property type="entry name" value="ABC_transporter-like_ATP-bd"/>
</dbReference>
<dbReference type="Gene3D" id="3.40.50.300">
    <property type="entry name" value="P-loop containing nucleotide triphosphate hydrolases"/>
    <property type="match status" value="1"/>
</dbReference>
<feature type="transmembrane region" description="Helical" evidence="7">
    <location>
        <begin position="287"/>
        <end position="309"/>
    </location>
</feature>
<dbReference type="SUPFAM" id="SSF90123">
    <property type="entry name" value="ABC transporter transmembrane region"/>
    <property type="match status" value="1"/>
</dbReference>
<protein>
    <submittedName>
        <fullName evidence="10">ABC transporter ATP-binding protein</fullName>
    </submittedName>
</protein>
<feature type="transmembrane region" description="Helical" evidence="7">
    <location>
        <begin position="68"/>
        <end position="92"/>
    </location>
</feature>
<evidence type="ECO:0000256" key="7">
    <source>
        <dbReference type="SAM" id="Phobius"/>
    </source>
</evidence>
<keyword evidence="5 7" id="KW-1133">Transmembrane helix</keyword>
<sequence>MTQISGRPPISVVSAWWGLIRCFPGLYSLTTALRIFIFVGIFQANGLIIRFYFDSLTGSAPLAWGPNAWAAVVLAVALLRYGLIFSDMYVFFRWTFSTAATMRTNLLEHILSMPGARSLPSSTGEAISRFREDADEVGNFTVWALFLLATGGFGVVALLTMARINLRVTTFAFLPLLIVVAVANLARVRVQQYREANRFAAGNVAGFIGEMFEHVQAVQVASAEGSMLAQFEELNENRRKNALRDRLFNEILNSTFHNVVNIGMGLILLLAGSALRDGSFTIGDFSLFAYYLTFVTNMISTIGTFFARWKQAGVSIGRMDRLMQGAQPSDLVRRTPIHLSGAFPPARDQSPARPELLQSLSTSGLTYRFPGSEKGIFDIDLRLERGSFTVVTGRIGAGKTTLLRVLLGLLPAESGKIHWNGRLIHEPASFLVPPVSAYISQTPSLFSESLRENILLGLEADDAEVAQAVRAAALDTDLEQLESGLETVVGPRGVRLSGGQRQRAAAARMFIRQAELLVCDDLSSALDVETEQQLWERLFARQDATYLVVSHRRPLLQRADQIIVLRSGRVEDTGKLEPLLERCAEMRSLWESRGSDGAE</sequence>
<feature type="transmembrane region" description="Helical" evidence="7">
    <location>
        <begin position="256"/>
        <end position="275"/>
    </location>
</feature>
<comment type="subcellular location">
    <subcellularLocation>
        <location evidence="1">Cell membrane</location>
        <topology evidence="1">Multi-pass membrane protein</topology>
    </subcellularLocation>
</comment>
<dbReference type="Gene3D" id="1.20.1560.10">
    <property type="entry name" value="ABC transporter type 1, transmembrane domain"/>
    <property type="match status" value="1"/>
</dbReference>
<dbReference type="GO" id="GO:0005524">
    <property type="term" value="F:ATP binding"/>
    <property type="evidence" value="ECO:0007669"/>
    <property type="project" value="UniProtKB-KW"/>
</dbReference>
<evidence type="ECO:0000259" key="8">
    <source>
        <dbReference type="PROSITE" id="PS50893"/>
    </source>
</evidence>
<dbReference type="EMBL" id="VYDA01000503">
    <property type="protein sequence ID" value="MYH62841.1"/>
    <property type="molecule type" value="Genomic_DNA"/>
</dbReference>
<comment type="caution">
    <text evidence="10">The sequence shown here is derived from an EMBL/GenBank/DDBJ whole genome shotgun (WGS) entry which is preliminary data.</text>
</comment>
<dbReference type="PANTHER" id="PTHR24221">
    <property type="entry name" value="ATP-BINDING CASSETTE SUB-FAMILY B"/>
    <property type="match status" value="1"/>
</dbReference>
<dbReference type="GO" id="GO:0140359">
    <property type="term" value="F:ABC-type transporter activity"/>
    <property type="evidence" value="ECO:0007669"/>
    <property type="project" value="InterPro"/>
</dbReference>
<evidence type="ECO:0000256" key="5">
    <source>
        <dbReference type="ARBA" id="ARBA00022989"/>
    </source>
</evidence>
<feature type="domain" description="ABC transporter" evidence="8">
    <location>
        <begin position="360"/>
        <end position="592"/>
    </location>
</feature>
<reference evidence="10" key="1">
    <citation type="submission" date="2019-09" db="EMBL/GenBank/DDBJ databases">
        <title>Characterisation of the sponge microbiome using genome-centric metagenomics.</title>
        <authorList>
            <person name="Engelberts J.P."/>
            <person name="Robbins S.J."/>
            <person name="De Goeij J.M."/>
            <person name="Aranda M."/>
            <person name="Bell S.C."/>
            <person name="Webster N.S."/>
        </authorList>
    </citation>
    <scope>NUCLEOTIDE SEQUENCE</scope>
    <source>
        <strain evidence="10">SB0675_bin_29</strain>
    </source>
</reference>
<dbReference type="InterPro" id="IPR039421">
    <property type="entry name" value="Type_1_exporter"/>
</dbReference>
<accession>A0A6B1G435</accession>
<dbReference type="InterPro" id="IPR027417">
    <property type="entry name" value="P-loop_NTPase"/>
</dbReference>
<evidence type="ECO:0000256" key="2">
    <source>
        <dbReference type="ARBA" id="ARBA00022692"/>
    </source>
</evidence>
<feature type="domain" description="ABC transmembrane type-1" evidence="9">
    <location>
        <begin position="36"/>
        <end position="311"/>
    </location>
</feature>
<dbReference type="AlphaFoldDB" id="A0A6B1G435"/>
<dbReference type="PANTHER" id="PTHR24221:SF423">
    <property type="entry name" value="ABC TRANSPORTER"/>
    <property type="match status" value="1"/>
</dbReference>
<feature type="transmembrane region" description="Helical" evidence="7">
    <location>
        <begin position="31"/>
        <end position="53"/>
    </location>
</feature>
<evidence type="ECO:0000256" key="4">
    <source>
        <dbReference type="ARBA" id="ARBA00022840"/>
    </source>
</evidence>
<keyword evidence="6 7" id="KW-0472">Membrane</keyword>
<keyword evidence="3" id="KW-0547">Nucleotide-binding</keyword>
<dbReference type="SMART" id="SM00382">
    <property type="entry name" value="AAA"/>
    <property type="match status" value="1"/>
</dbReference>
<dbReference type="InterPro" id="IPR003593">
    <property type="entry name" value="AAA+_ATPase"/>
</dbReference>
<dbReference type="Pfam" id="PF00005">
    <property type="entry name" value="ABC_tran"/>
    <property type="match status" value="1"/>
</dbReference>
<dbReference type="GO" id="GO:0005886">
    <property type="term" value="C:plasma membrane"/>
    <property type="evidence" value="ECO:0007669"/>
    <property type="project" value="UniProtKB-SubCell"/>
</dbReference>